<evidence type="ECO:0000313" key="2">
    <source>
        <dbReference type="Proteomes" id="UP000005237"/>
    </source>
</evidence>
<evidence type="ECO:0000313" key="1">
    <source>
        <dbReference type="EnsemblMetazoa" id="CJA28231.1"/>
    </source>
</evidence>
<dbReference type="Proteomes" id="UP000005237">
    <property type="component" value="Unassembled WGS sequence"/>
</dbReference>
<proteinExistence type="predicted"/>
<organism evidence="1 2">
    <name type="scientific">Caenorhabditis japonica</name>
    <dbReference type="NCBI Taxonomy" id="281687"/>
    <lineage>
        <taxon>Eukaryota</taxon>
        <taxon>Metazoa</taxon>
        <taxon>Ecdysozoa</taxon>
        <taxon>Nematoda</taxon>
        <taxon>Chromadorea</taxon>
        <taxon>Rhabditida</taxon>
        <taxon>Rhabditina</taxon>
        <taxon>Rhabditomorpha</taxon>
        <taxon>Rhabditoidea</taxon>
        <taxon>Rhabditidae</taxon>
        <taxon>Peloderinae</taxon>
        <taxon>Caenorhabditis</taxon>
    </lineage>
</organism>
<reference evidence="1" key="2">
    <citation type="submission" date="2022-06" db="UniProtKB">
        <authorList>
            <consortium name="EnsemblMetazoa"/>
        </authorList>
    </citation>
    <scope>IDENTIFICATION</scope>
    <source>
        <strain evidence="1">DF5081</strain>
    </source>
</reference>
<accession>A0A8R1I7Z3</accession>
<reference evidence="2" key="1">
    <citation type="submission" date="2010-08" db="EMBL/GenBank/DDBJ databases">
        <authorList>
            <consortium name="Caenorhabditis japonica Sequencing Consortium"/>
            <person name="Wilson R.K."/>
        </authorList>
    </citation>
    <scope>NUCLEOTIDE SEQUENCE [LARGE SCALE GENOMIC DNA]</scope>
    <source>
        <strain evidence="2">DF5081</strain>
    </source>
</reference>
<keyword evidence="2" id="KW-1185">Reference proteome</keyword>
<dbReference type="EnsemblMetazoa" id="CJA28231.1">
    <property type="protein sequence ID" value="CJA28231.1"/>
    <property type="gene ID" value="WBGene00183805"/>
</dbReference>
<dbReference type="AlphaFoldDB" id="A0A8R1I7Z3"/>
<protein>
    <submittedName>
        <fullName evidence="1">Uncharacterized protein</fullName>
    </submittedName>
</protein>
<name>A0A8R1I7Z3_CAEJA</name>
<sequence>MDETQLLVIRHVAPNPGIPPPRKDYPARRPSYKTSLSLRNGKDLEWSTVMAAIKNDENSKEFEWKNEDLVMVLKAQQITKSQLIDGLESRRLNLDAKFNEKIPEENIENLMGLEHPSKDLEALVNLFVPWYIGKTLTLYEGPLDYPDSSRLSQIVAKHSVNCLLSTTTFSARIPNPEYLKFFKTPTLKFSEISIPNFKFL</sequence>